<feature type="region of interest" description="Disordered" evidence="1">
    <location>
        <begin position="421"/>
        <end position="443"/>
    </location>
</feature>
<evidence type="ECO:0008006" key="4">
    <source>
        <dbReference type="Google" id="ProtNLM"/>
    </source>
</evidence>
<feature type="non-terminal residue" evidence="2">
    <location>
        <position position="443"/>
    </location>
</feature>
<dbReference type="EMBL" id="MU865921">
    <property type="protein sequence ID" value="KAK4453276.1"/>
    <property type="molecule type" value="Genomic_DNA"/>
</dbReference>
<evidence type="ECO:0000313" key="2">
    <source>
        <dbReference type="EMBL" id="KAK4453276.1"/>
    </source>
</evidence>
<evidence type="ECO:0000313" key="3">
    <source>
        <dbReference type="Proteomes" id="UP001321760"/>
    </source>
</evidence>
<dbReference type="Proteomes" id="UP001321760">
    <property type="component" value="Unassembled WGS sequence"/>
</dbReference>
<accession>A0AAV9H2Z9</accession>
<organism evidence="2 3">
    <name type="scientific">Podospora aff. communis PSN243</name>
    <dbReference type="NCBI Taxonomy" id="3040156"/>
    <lineage>
        <taxon>Eukaryota</taxon>
        <taxon>Fungi</taxon>
        <taxon>Dikarya</taxon>
        <taxon>Ascomycota</taxon>
        <taxon>Pezizomycotina</taxon>
        <taxon>Sordariomycetes</taxon>
        <taxon>Sordariomycetidae</taxon>
        <taxon>Sordariales</taxon>
        <taxon>Podosporaceae</taxon>
        <taxon>Podospora</taxon>
    </lineage>
</organism>
<evidence type="ECO:0000256" key="1">
    <source>
        <dbReference type="SAM" id="MobiDB-lite"/>
    </source>
</evidence>
<proteinExistence type="predicted"/>
<name>A0AAV9H2Z9_9PEZI</name>
<comment type="caution">
    <text evidence="2">The sequence shown here is derived from an EMBL/GenBank/DDBJ whole genome shotgun (WGS) entry which is preliminary data.</text>
</comment>
<keyword evidence="3" id="KW-1185">Reference proteome</keyword>
<gene>
    <name evidence="2" type="ORF">QBC34DRAFT_268619</name>
</gene>
<protein>
    <recommendedName>
        <fullName evidence="4">F-box domain-containing protein</fullName>
    </recommendedName>
</protein>
<feature type="compositionally biased region" description="Basic and acidic residues" evidence="1">
    <location>
        <begin position="421"/>
        <end position="430"/>
    </location>
</feature>
<sequence>FDLIGSLSSCTELAVEICKHLPPREIVKLYSISRDFHDTIDAHMQSSIIALSRHMAPEAARIFNNGVYLKHYIRDPAGRIRDKNAHDIGYITHPERRRGLVRDTQVRIVPGLRWLQMICEREVRTRDIVATLARHGHRLPPSTSMTIKKLWLMMDIPTSPARAAVISRTAFFTDEDLVRAQVFLTKLDMLFNDPLIGPGSSMLTELMLGQRSLTTLWSFLRRKAYSTELSVLQLKIRYDVGVTPDMQAKGEPYYGIRLHEVGTVHFEGWGTGSMHLLRPDELIPMEAARRGLELDQFARQFMVYGHVDLTTKAPLVPSLDEMYMSDDDLPDQDMIVSSINRGCGNVPFEARMWQPKHARKAQWETLTKEEKEMIYAEETLEMDQEIGMDFAEMQRHEALVELQKEMEPFMEVYHEISNREDHVAGSDHNKIGIPPTDGDGDQE</sequence>
<dbReference type="AlphaFoldDB" id="A0AAV9H2Z9"/>
<reference evidence="2" key="1">
    <citation type="journal article" date="2023" name="Mol. Phylogenet. Evol.">
        <title>Genome-scale phylogeny and comparative genomics of the fungal order Sordariales.</title>
        <authorList>
            <person name="Hensen N."/>
            <person name="Bonometti L."/>
            <person name="Westerberg I."/>
            <person name="Brannstrom I.O."/>
            <person name="Guillou S."/>
            <person name="Cros-Aarteil S."/>
            <person name="Calhoun S."/>
            <person name="Haridas S."/>
            <person name="Kuo A."/>
            <person name="Mondo S."/>
            <person name="Pangilinan J."/>
            <person name="Riley R."/>
            <person name="LaButti K."/>
            <person name="Andreopoulos B."/>
            <person name="Lipzen A."/>
            <person name="Chen C."/>
            <person name="Yan M."/>
            <person name="Daum C."/>
            <person name="Ng V."/>
            <person name="Clum A."/>
            <person name="Steindorff A."/>
            <person name="Ohm R.A."/>
            <person name="Martin F."/>
            <person name="Silar P."/>
            <person name="Natvig D.O."/>
            <person name="Lalanne C."/>
            <person name="Gautier V."/>
            <person name="Ament-Velasquez S.L."/>
            <person name="Kruys A."/>
            <person name="Hutchinson M.I."/>
            <person name="Powell A.J."/>
            <person name="Barry K."/>
            <person name="Miller A.N."/>
            <person name="Grigoriev I.V."/>
            <person name="Debuchy R."/>
            <person name="Gladieux P."/>
            <person name="Hiltunen Thoren M."/>
            <person name="Johannesson H."/>
        </authorList>
    </citation>
    <scope>NUCLEOTIDE SEQUENCE</scope>
    <source>
        <strain evidence="2">PSN243</strain>
    </source>
</reference>
<feature type="non-terminal residue" evidence="2">
    <location>
        <position position="1"/>
    </location>
</feature>
<reference evidence="2" key="2">
    <citation type="submission" date="2023-05" db="EMBL/GenBank/DDBJ databases">
        <authorList>
            <consortium name="Lawrence Berkeley National Laboratory"/>
            <person name="Steindorff A."/>
            <person name="Hensen N."/>
            <person name="Bonometti L."/>
            <person name="Westerberg I."/>
            <person name="Brannstrom I.O."/>
            <person name="Guillou S."/>
            <person name="Cros-Aarteil S."/>
            <person name="Calhoun S."/>
            <person name="Haridas S."/>
            <person name="Kuo A."/>
            <person name="Mondo S."/>
            <person name="Pangilinan J."/>
            <person name="Riley R."/>
            <person name="Labutti K."/>
            <person name="Andreopoulos B."/>
            <person name="Lipzen A."/>
            <person name="Chen C."/>
            <person name="Yanf M."/>
            <person name="Daum C."/>
            <person name="Ng V."/>
            <person name="Clum A."/>
            <person name="Ohm R."/>
            <person name="Martin F."/>
            <person name="Silar P."/>
            <person name="Natvig D."/>
            <person name="Lalanne C."/>
            <person name="Gautier V."/>
            <person name="Ament-Velasquez S.L."/>
            <person name="Kruys A."/>
            <person name="Hutchinson M.I."/>
            <person name="Powell A.J."/>
            <person name="Barry K."/>
            <person name="Miller A.N."/>
            <person name="Grigoriev I.V."/>
            <person name="Debuchy R."/>
            <person name="Gladieux P."/>
            <person name="Thoren M.H."/>
            <person name="Johannesson H."/>
        </authorList>
    </citation>
    <scope>NUCLEOTIDE SEQUENCE</scope>
    <source>
        <strain evidence="2">PSN243</strain>
    </source>
</reference>